<dbReference type="SUPFAM" id="SSF51230">
    <property type="entry name" value="Single hybrid motif"/>
    <property type="match status" value="1"/>
</dbReference>
<dbReference type="PANTHER" id="PTHR45266:SF3">
    <property type="entry name" value="OXALOACETATE DECARBOXYLASE ALPHA CHAIN"/>
    <property type="match status" value="1"/>
</dbReference>
<dbReference type="PRINTS" id="PR01071">
    <property type="entry name" value="ACOABIOTINCC"/>
</dbReference>
<gene>
    <name evidence="12" type="ORF">D9R14_18500</name>
</gene>
<feature type="compositionally biased region" description="Pro residues" evidence="10">
    <location>
        <begin position="60"/>
        <end position="70"/>
    </location>
</feature>
<dbReference type="OrthoDB" id="5297413at2"/>
<reference evidence="12 13" key="1">
    <citation type="submission" date="2018-10" db="EMBL/GenBank/DDBJ databases">
        <title>Xanthobacter tagetidis genome sequencing and assembly.</title>
        <authorList>
            <person name="Maclea K.S."/>
            <person name="Goen A.E."/>
            <person name="Fatima S.A."/>
        </authorList>
    </citation>
    <scope>NUCLEOTIDE SEQUENCE [LARGE SCALE GENOMIC DNA]</scope>
    <source>
        <strain evidence="12 13">ATCC 700314</strain>
    </source>
</reference>
<evidence type="ECO:0000256" key="6">
    <source>
        <dbReference type="ARBA" id="ARBA00023098"/>
    </source>
</evidence>
<name>A0A3L7A2X5_9HYPH</name>
<dbReference type="InterPro" id="IPR011053">
    <property type="entry name" value="Single_hybrid_motif"/>
</dbReference>
<keyword evidence="4 9" id="KW-0444">Lipid biosynthesis</keyword>
<evidence type="ECO:0000256" key="4">
    <source>
        <dbReference type="ARBA" id="ARBA00022516"/>
    </source>
</evidence>
<dbReference type="PROSITE" id="PS00188">
    <property type="entry name" value="BIOTIN"/>
    <property type="match status" value="1"/>
</dbReference>
<evidence type="ECO:0000256" key="2">
    <source>
        <dbReference type="ARBA" id="ARBA00005194"/>
    </source>
</evidence>
<keyword evidence="6 9" id="KW-0443">Lipid metabolism</keyword>
<evidence type="ECO:0000256" key="8">
    <source>
        <dbReference type="ARBA" id="ARBA00023267"/>
    </source>
</evidence>
<dbReference type="Pfam" id="PF00364">
    <property type="entry name" value="Biotin_lipoyl"/>
    <property type="match status" value="1"/>
</dbReference>
<proteinExistence type="predicted"/>
<evidence type="ECO:0000313" key="13">
    <source>
        <dbReference type="Proteomes" id="UP000269692"/>
    </source>
</evidence>
<keyword evidence="13" id="KW-1185">Reference proteome</keyword>
<evidence type="ECO:0000256" key="5">
    <source>
        <dbReference type="ARBA" id="ARBA00022832"/>
    </source>
</evidence>
<dbReference type="GO" id="GO:0003989">
    <property type="term" value="F:acetyl-CoA carboxylase activity"/>
    <property type="evidence" value="ECO:0007669"/>
    <property type="project" value="InterPro"/>
</dbReference>
<dbReference type="GO" id="GO:0006633">
    <property type="term" value="P:fatty acid biosynthetic process"/>
    <property type="evidence" value="ECO:0007669"/>
    <property type="project" value="UniProtKB-UniPathway"/>
</dbReference>
<accession>A0A3L7A2X5</accession>
<feature type="region of interest" description="Disordered" evidence="10">
    <location>
        <begin position="43"/>
        <end position="95"/>
    </location>
</feature>
<dbReference type="GO" id="GO:0009317">
    <property type="term" value="C:acetyl-CoA carboxylase complex"/>
    <property type="evidence" value="ECO:0007669"/>
    <property type="project" value="InterPro"/>
</dbReference>
<feature type="domain" description="Lipoyl-binding" evidence="11">
    <location>
        <begin position="93"/>
        <end position="169"/>
    </location>
</feature>
<keyword evidence="7 9" id="KW-0275">Fatty acid biosynthesis</keyword>
<dbReference type="UniPathway" id="UPA00094"/>
<feature type="compositionally biased region" description="Low complexity" evidence="10">
    <location>
        <begin position="71"/>
        <end position="85"/>
    </location>
</feature>
<evidence type="ECO:0000256" key="1">
    <source>
        <dbReference type="ARBA" id="ARBA00003761"/>
    </source>
</evidence>
<dbReference type="InterPro" id="IPR000089">
    <property type="entry name" value="Biotin_lipoyl"/>
</dbReference>
<dbReference type="CDD" id="cd06850">
    <property type="entry name" value="biotinyl_domain"/>
    <property type="match status" value="1"/>
</dbReference>
<evidence type="ECO:0000259" key="11">
    <source>
        <dbReference type="PROSITE" id="PS50968"/>
    </source>
</evidence>
<comment type="pathway">
    <text evidence="2 9">Lipid metabolism; fatty acid biosynthesis.</text>
</comment>
<keyword evidence="5 9" id="KW-0276">Fatty acid metabolism</keyword>
<dbReference type="PANTHER" id="PTHR45266">
    <property type="entry name" value="OXALOACETATE DECARBOXYLASE ALPHA CHAIN"/>
    <property type="match status" value="1"/>
</dbReference>
<dbReference type="InterPro" id="IPR001882">
    <property type="entry name" value="Biotin_BS"/>
</dbReference>
<evidence type="ECO:0000256" key="3">
    <source>
        <dbReference type="ARBA" id="ARBA00017562"/>
    </source>
</evidence>
<dbReference type="AlphaFoldDB" id="A0A3L7A2X5"/>
<evidence type="ECO:0000256" key="7">
    <source>
        <dbReference type="ARBA" id="ARBA00023160"/>
    </source>
</evidence>
<sequence length="171" mass="17960">MRREKAMTELTYQDVIGILRLIDSGPFSDVELEFEGTRLKVTRSRDDVPATVRPASLPRPASPSPAPPPAANAVAPATAPATPRRAPADVPDGAKVASPMAGTFYAAPAPGAPPFAEEGRAVRKGDQLGIVEVMKLFTPIQAPCDGVVAAILVRNEEVVEIEQTLMVIGPA</sequence>
<protein>
    <recommendedName>
        <fullName evidence="3 9">Biotin carboxyl carrier protein of acetyl-CoA carboxylase</fullName>
    </recommendedName>
</protein>
<evidence type="ECO:0000313" key="12">
    <source>
        <dbReference type="EMBL" id="RLP74666.1"/>
    </source>
</evidence>
<dbReference type="EMBL" id="RCTF01000018">
    <property type="protein sequence ID" value="RLP74666.1"/>
    <property type="molecule type" value="Genomic_DNA"/>
</dbReference>
<evidence type="ECO:0000256" key="10">
    <source>
        <dbReference type="SAM" id="MobiDB-lite"/>
    </source>
</evidence>
<organism evidence="12 13">
    <name type="scientific">Xanthobacter tagetidis</name>
    <dbReference type="NCBI Taxonomy" id="60216"/>
    <lineage>
        <taxon>Bacteria</taxon>
        <taxon>Pseudomonadati</taxon>
        <taxon>Pseudomonadota</taxon>
        <taxon>Alphaproteobacteria</taxon>
        <taxon>Hyphomicrobiales</taxon>
        <taxon>Xanthobacteraceae</taxon>
        <taxon>Xanthobacter</taxon>
    </lineage>
</organism>
<keyword evidence="8 9" id="KW-0092">Biotin</keyword>
<dbReference type="Proteomes" id="UP000269692">
    <property type="component" value="Unassembled WGS sequence"/>
</dbReference>
<dbReference type="InterPro" id="IPR001249">
    <property type="entry name" value="AcCoA_biotinCC"/>
</dbReference>
<dbReference type="Gene3D" id="2.40.50.100">
    <property type="match status" value="1"/>
</dbReference>
<dbReference type="InterPro" id="IPR050709">
    <property type="entry name" value="Biotin_Carboxyl_Carrier/Decarb"/>
</dbReference>
<comment type="caution">
    <text evidence="12">The sequence shown here is derived from an EMBL/GenBank/DDBJ whole genome shotgun (WGS) entry which is preliminary data.</text>
</comment>
<comment type="function">
    <text evidence="1 9">This protein is a component of the acetyl coenzyme A carboxylase complex; first, biotin carboxylase catalyzes the carboxylation of the carrier protein and then the transcarboxylase transfers the carboxyl group to form malonyl-CoA.</text>
</comment>
<evidence type="ECO:0000256" key="9">
    <source>
        <dbReference type="RuleBase" id="RU364072"/>
    </source>
</evidence>
<dbReference type="PROSITE" id="PS50968">
    <property type="entry name" value="BIOTINYL_LIPOYL"/>
    <property type="match status" value="1"/>
</dbReference>